<dbReference type="Proteomes" id="UP000298218">
    <property type="component" value="Unassembled WGS sequence"/>
</dbReference>
<proteinExistence type="inferred from homology"/>
<comment type="caution">
    <text evidence="3">The sequence shown here is derived from an EMBL/GenBank/DDBJ whole genome shotgun (WGS) entry which is preliminary data.</text>
</comment>
<accession>A0A4Y8KR35</accession>
<dbReference type="Pfam" id="PF17775">
    <property type="entry name" value="YchJ_M-like"/>
    <property type="match status" value="1"/>
</dbReference>
<protein>
    <recommendedName>
        <fullName evidence="1">UPF0225 protein E3T53_09185</fullName>
    </recommendedName>
</protein>
<evidence type="ECO:0000256" key="1">
    <source>
        <dbReference type="HAMAP-Rule" id="MF_00612"/>
    </source>
</evidence>
<dbReference type="Gene3D" id="3.10.450.50">
    <property type="match status" value="1"/>
</dbReference>
<dbReference type="RefSeq" id="WP_134174506.1">
    <property type="nucleotide sequence ID" value="NZ_SODI01000001.1"/>
</dbReference>
<comment type="similarity">
    <text evidence="1">Belongs to the UPF0225 family.</text>
</comment>
<evidence type="ECO:0000313" key="3">
    <source>
        <dbReference type="EMBL" id="TFD78374.1"/>
    </source>
</evidence>
<evidence type="ECO:0000259" key="2">
    <source>
        <dbReference type="Pfam" id="PF17775"/>
    </source>
</evidence>
<evidence type="ECO:0000313" key="4">
    <source>
        <dbReference type="Proteomes" id="UP000298218"/>
    </source>
</evidence>
<organism evidence="3 4">
    <name type="scientific">Cryobacterium psychrophilum</name>
    <dbReference type="NCBI Taxonomy" id="41988"/>
    <lineage>
        <taxon>Bacteria</taxon>
        <taxon>Bacillati</taxon>
        <taxon>Actinomycetota</taxon>
        <taxon>Actinomycetes</taxon>
        <taxon>Micrococcales</taxon>
        <taxon>Microbacteriaceae</taxon>
        <taxon>Cryobacterium</taxon>
    </lineage>
</organism>
<dbReference type="HAMAP" id="MF_00612">
    <property type="entry name" value="UPF0225"/>
    <property type="match status" value="1"/>
</dbReference>
<name>A0A4Y8KR35_9MICO</name>
<dbReference type="OrthoDB" id="21421at2"/>
<reference evidence="3 4" key="1">
    <citation type="submission" date="2019-03" db="EMBL/GenBank/DDBJ databases">
        <title>Genomics of glacier-inhabiting Cryobacterium strains.</title>
        <authorList>
            <person name="Liu Q."/>
            <person name="Xin Y.-H."/>
        </authorList>
    </citation>
    <scope>NUCLEOTIDE SEQUENCE [LARGE SCALE GENOMIC DNA]</scope>
    <source>
        <strain evidence="3 4">CGMCC 1.4292</strain>
    </source>
</reference>
<sequence>MTSSFLPTDRCPCFSGQGYPECCNRYHRGDALAPTAEQLMRSRYSAFAVGDAAYLLATWHPLTRPASLELDASLVWTRLVIDRTSGGGPFDREGLVEFTAHYRSDEERGTQHETSRFERVDRVWYYVDGVE</sequence>
<feature type="domain" description="YchJ-like middle NTF2-like" evidence="2">
    <location>
        <begin position="35"/>
        <end position="129"/>
    </location>
</feature>
<dbReference type="InterPro" id="IPR048469">
    <property type="entry name" value="YchJ-like_M"/>
</dbReference>
<dbReference type="SUPFAM" id="SSF54427">
    <property type="entry name" value="NTF2-like"/>
    <property type="match status" value="1"/>
</dbReference>
<keyword evidence="4" id="KW-1185">Reference proteome</keyword>
<dbReference type="AlphaFoldDB" id="A0A4Y8KR35"/>
<dbReference type="InterPro" id="IPR032710">
    <property type="entry name" value="NTF2-like_dom_sf"/>
</dbReference>
<dbReference type="EMBL" id="SOHQ01000028">
    <property type="protein sequence ID" value="TFD78374.1"/>
    <property type="molecule type" value="Genomic_DNA"/>
</dbReference>
<gene>
    <name evidence="3" type="ORF">E3T53_09185</name>
</gene>
<dbReference type="InterPro" id="IPR023006">
    <property type="entry name" value="YchJ-like"/>
</dbReference>